<dbReference type="Proteomes" id="UP000693970">
    <property type="component" value="Unassembled WGS sequence"/>
</dbReference>
<proteinExistence type="predicted"/>
<reference evidence="2" key="1">
    <citation type="journal article" date="2021" name="Sci. Rep.">
        <title>Diploid genomic architecture of Nitzschia inconspicua, an elite biomass production diatom.</title>
        <authorList>
            <person name="Oliver A."/>
            <person name="Podell S."/>
            <person name="Pinowska A."/>
            <person name="Traller J.C."/>
            <person name="Smith S.R."/>
            <person name="McClure R."/>
            <person name="Beliaev A."/>
            <person name="Bohutskyi P."/>
            <person name="Hill E.A."/>
            <person name="Rabines A."/>
            <person name="Zheng H."/>
            <person name="Allen L.Z."/>
            <person name="Kuo A."/>
            <person name="Grigoriev I.V."/>
            <person name="Allen A.E."/>
            <person name="Hazlebeck D."/>
            <person name="Allen E.E."/>
        </authorList>
    </citation>
    <scope>NUCLEOTIDE SEQUENCE</scope>
    <source>
        <strain evidence="2">Hildebrandi</strain>
    </source>
</reference>
<feature type="transmembrane region" description="Helical" evidence="1">
    <location>
        <begin position="26"/>
        <end position="47"/>
    </location>
</feature>
<name>A0A9K3L164_9STRA</name>
<gene>
    <name evidence="2" type="ORF">IV203_003042</name>
</gene>
<evidence type="ECO:0000313" key="2">
    <source>
        <dbReference type="EMBL" id="KAG7353687.1"/>
    </source>
</evidence>
<keyword evidence="3" id="KW-1185">Reference proteome</keyword>
<dbReference type="AlphaFoldDB" id="A0A9K3L164"/>
<reference evidence="2" key="2">
    <citation type="submission" date="2021-04" db="EMBL/GenBank/DDBJ databases">
        <authorList>
            <person name="Podell S."/>
        </authorList>
    </citation>
    <scope>NUCLEOTIDE SEQUENCE</scope>
    <source>
        <strain evidence="2">Hildebrandi</strain>
    </source>
</reference>
<evidence type="ECO:0000313" key="3">
    <source>
        <dbReference type="Proteomes" id="UP000693970"/>
    </source>
</evidence>
<keyword evidence="1" id="KW-0472">Membrane</keyword>
<organism evidence="2 3">
    <name type="scientific">Nitzschia inconspicua</name>
    <dbReference type="NCBI Taxonomy" id="303405"/>
    <lineage>
        <taxon>Eukaryota</taxon>
        <taxon>Sar</taxon>
        <taxon>Stramenopiles</taxon>
        <taxon>Ochrophyta</taxon>
        <taxon>Bacillariophyta</taxon>
        <taxon>Bacillariophyceae</taxon>
        <taxon>Bacillariophycidae</taxon>
        <taxon>Bacillariales</taxon>
        <taxon>Bacillariaceae</taxon>
        <taxon>Nitzschia</taxon>
    </lineage>
</organism>
<dbReference type="OrthoDB" id="38978at2759"/>
<keyword evidence="1" id="KW-1133">Transmembrane helix</keyword>
<dbReference type="EMBL" id="JAGRRH010000016">
    <property type="protein sequence ID" value="KAG7353687.1"/>
    <property type="molecule type" value="Genomic_DNA"/>
</dbReference>
<evidence type="ECO:0000256" key="1">
    <source>
        <dbReference type="SAM" id="Phobius"/>
    </source>
</evidence>
<sequence length="215" mass="23899">MVHPSDVAGYVPHPTMPVGTLRPTDMVLMLVLGAIVELITRLILLVFKRKPTSIRKREAALKVLGRRVKKSRALGPPAFVETSKLERQELKEQRALIELAEKRRAKLQLYERFVKNAGMALNLIVFAIYYGIPMMEFSGHRVHPGEVVLTQQESQEAAISAFEACLFPLSYVGMGVKISKWGMVNPRASTGALLVLWSAQMTVGKIMDGIDALVM</sequence>
<protein>
    <submittedName>
        <fullName evidence="2">Uncharacterized protein</fullName>
    </submittedName>
</protein>
<accession>A0A9K3L164</accession>
<comment type="caution">
    <text evidence="2">The sequence shown here is derived from an EMBL/GenBank/DDBJ whole genome shotgun (WGS) entry which is preliminary data.</text>
</comment>
<keyword evidence="1" id="KW-0812">Transmembrane</keyword>
<feature type="transmembrane region" description="Helical" evidence="1">
    <location>
        <begin position="113"/>
        <end position="132"/>
    </location>
</feature>